<dbReference type="GO" id="GO:0047456">
    <property type="term" value="F:2-methylisocitrate dehydratase activity"/>
    <property type="evidence" value="ECO:0007669"/>
    <property type="project" value="UniProtKB-EC"/>
</dbReference>
<feature type="domain" description="Aconitase B HEAT-like" evidence="21">
    <location>
        <begin position="5"/>
        <end position="156"/>
    </location>
</feature>
<reference evidence="22" key="1">
    <citation type="submission" date="2024-06" db="EMBL/GenBank/DDBJ databases">
        <authorList>
            <person name="Li S."/>
        </authorList>
    </citation>
    <scope>NUCLEOTIDE SEQUENCE</scope>
    <source>
        <strain evidence="22">SR10</strain>
    </source>
</reference>
<dbReference type="Gene3D" id="3.30.499.10">
    <property type="entry name" value="Aconitase, domain 3"/>
    <property type="match status" value="2"/>
</dbReference>
<evidence type="ECO:0000256" key="8">
    <source>
        <dbReference type="ARBA" id="ARBA00022485"/>
    </source>
</evidence>
<comment type="similarity">
    <text evidence="4 16">Belongs to the aconitase/IPM isomerase family.</text>
</comment>
<dbReference type="SUPFAM" id="SSF52016">
    <property type="entry name" value="LeuD/IlvD-like"/>
    <property type="match status" value="1"/>
</dbReference>
<dbReference type="InterPro" id="IPR001030">
    <property type="entry name" value="Acoase/IPM_deHydtase_lsu_aba"/>
</dbReference>
<dbReference type="NCBIfam" id="TIGR00117">
    <property type="entry name" value="acnB"/>
    <property type="match status" value="1"/>
</dbReference>
<accession>A0AAU8MRA3</accession>
<dbReference type="EC" id="4.2.1.99" evidence="6 16"/>
<feature type="binding site" evidence="18">
    <location>
        <position position="191"/>
    </location>
    <ligand>
        <name>substrate</name>
    </ligand>
</feature>
<evidence type="ECO:0000256" key="2">
    <source>
        <dbReference type="ARBA" id="ARBA00004717"/>
    </source>
</evidence>
<dbReference type="SUPFAM" id="SSF53732">
    <property type="entry name" value="Aconitase iron-sulfur domain"/>
    <property type="match status" value="1"/>
</dbReference>
<gene>
    <name evidence="22" type="primary">acnB</name>
    <name evidence="22" type="ORF">ABU614_17310</name>
</gene>
<evidence type="ECO:0000256" key="4">
    <source>
        <dbReference type="ARBA" id="ARBA00007185"/>
    </source>
</evidence>
<keyword evidence="9 16" id="KW-0816">Tricarboxylic acid cycle</keyword>
<evidence type="ECO:0000256" key="9">
    <source>
        <dbReference type="ARBA" id="ARBA00022532"/>
    </source>
</evidence>
<dbReference type="GO" id="GO:0005829">
    <property type="term" value="C:cytosol"/>
    <property type="evidence" value="ECO:0007669"/>
    <property type="project" value="InterPro"/>
</dbReference>
<dbReference type="GO" id="GO:0003994">
    <property type="term" value="F:aconitate hydratase activity"/>
    <property type="evidence" value="ECO:0007669"/>
    <property type="project" value="UniProtKB-EC"/>
</dbReference>
<keyword evidence="12 17" id="KW-0408">Iron</keyword>
<dbReference type="PROSITE" id="PS00450">
    <property type="entry name" value="ACONITASE_1"/>
    <property type="match status" value="1"/>
</dbReference>
<dbReference type="PANTHER" id="PTHR43160">
    <property type="entry name" value="ACONITATE HYDRATASE B"/>
    <property type="match status" value="1"/>
</dbReference>
<dbReference type="NCBIfam" id="NF006690">
    <property type="entry name" value="PRK09238.1"/>
    <property type="match status" value="1"/>
</dbReference>
<dbReference type="Pfam" id="PF00330">
    <property type="entry name" value="Aconitase"/>
    <property type="match status" value="2"/>
</dbReference>
<organism evidence="22">
    <name type="scientific">Lysobacter firmicutimachus</name>
    <dbReference type="NCBI Taxonomy" id="1792846"/>
    <lineage>
        <taxon>Bacteria</taxon>
        <taxon>Pseudomonadati</taxon>
        <taxon>Pseudomonadota</taxon>
        <taxon>Gammaproteobacteria</taxon>
        <taxon>Lysobacterales</taxon>
        <taxon>Lysobacteraceae</taxon>
        <taxon>Lysobacter</taxon>
    </lineage>
</organism>
<dbReference type="InterPro" id="IPR015933">
    <property type="entry name" value="Aconitase_B_HEAT-like_dom"/>
</dbReference>
<dbReference type="InterPro" id="IPR050926">
    <property type="entry name" value="Aconitase/IPM_isomerase"/>
</dbReference>
<comment type="catalytic activity">
    <reaction evidence="15 16">
        <text>citrate = D-threo-isocitrate</text>
        <dbReference type="Rhea" id="RHEA:10336"/>
        <dbReference type="ChEBI" id="CHEBI:15562"/>
        <dbReference type="ChEBI" id="CHEBI:16947"/>
        <dbReference type="EC" id="4.2.1.3"/>
    </reaction>
</comment>
<feature type="binding site" evidence="17">
    <location>
        <position position="769"/>
    </location>
    <ligand>
        <name>[4Fe-4S] cluster</name>
        <dbReference type="ChEBI" id="CHEBI:49883"/>
    </ligand>
</feature>
<feature type="domain" description="Aconitase/3-isopropylmalate dehydratase large subunit alpha/beta/alpha" evidence="19">
    <location>
        <begin position="701"/>
        <end position="814"/>
    </location>
</feature>
<protein>
    <recommendedName>
        <fullName evidence="7 16">Aconitate hydratase B</fullName>
        <ecNumber evidence="5 16">4.2.1.3</ecNumber>
        <ecNumber evidence="6 16">4.2.1.99</ecNumber>
    </recommendedName>
    <alternativeName>
        <fullName evidence="16">2-methylisocitrate dehydratase</fullName>
    </alternativeName>
</protein>
<keyword evidence="14 16" id="KW-0456">Lyase</keyword>
<proteinExistence type="inferred from homology"/>
<dbReference type="FunFam" id="3.30.499.10:FF:000001">
    <property type="entry name" value="Aconitate hydratase B"/>
    <property type="match status" value="1"/>
</dbReference>
<evidence type="ECO:0000256" key="13">
    <source>
        <dbReference type="ARBA" id="ARBA00023014"/>
    </source>
</evidence>
<feature type="domain" description="Aconitase B swivel" evidence="20">
    <location>
        <begin position="168"/>
        <end position="380"/>
    </location>
</feature>
<evidence type="ECO:0000259" key="19">
    <source>
        <dbReference type="Pfam" id="PF00330"/>
    </source>
</evidence>
<feature type="binding site" evidence="18">
    <location>
        <position position="796"/>
    </location>
    <ligand>
        <name>substrate</name>
    </ligand>
</feature>
<feature type="binding site" evidence="17">
    <location>
        <position position="772"/>
    </location>
    <ligand>
        <name>[4Fe-4S] cluster</name>
        <dbReference type="ChEBI" id="CHEBI:49883"/>
    </ligand>
</feature>
<evidence type="ECO:0000313" key="22">
    <source>
        <dbReference type="EMBL" id="XCO74124.1"/>
    </source>
</evidence>
<dbReference type="InterPro" id="IPR015931">
    <property type="entry name" value="Acnase/IPM_dHydase_lsu_aba_1/3"/>
</dbReference>
<dbReference type="SUPFAM" id="SSF74778">
    <property type="entry name" value="Aconitase B, N-terminal domain"/>
    <property type="match status" value="1"/>
</dbReference>
<feature type="domain" description="Aconitase/3-isopropylmalate dehydratase large subunit alpha/beta/alpha" evidence="19">
    <location>
        <begin position="472"/>
        <end position="697"/>
    </location>
</feature>
<keyword evidence="13 17" id="KW-0411">Iron-sulfur</keyword>
<dbReference type="Pfam" id="PF06434">
    <property type="entry name" value="Aconitase_2_N"/>
    <property type="match status" value="1"/>
</dbReference>
<dbReference type="CDD" id="cd01581">
    <property type="entry name" value="AcnB"/>
    <property type="match status" value="1"/>
</dbReference>
<keyword evidence="10 17" id="KW-0479">Metal-binding</keyword>
<comment type="pathway">
    <text evidence="3">Organic acid metabolism; propanoate degradation.</text>
</comment>
<keyword evidence="8 17" id="KW-0004">4Fe-4S</keyword>
<feature type="binding site" evidence="18">
    <location>
        <begin position="244"/>
        <end position="246"/>
    </location>
    <ligand>
        <name>substrate</name>
    </ligand>
</feature>
<comment type="catalytic activity">
    <reaction evidence="1 16">
        <text>(2S,3R)-3-hydroxybutane-1,2,3-tricarboxylate = 2-methyl-cis-aconitate + H2O</text>
        <dbReference type="Rhea" id="RHEA:17941"/>
        <dbReference type="ChEBI" id="CHEBI:15377"/>
        <dbReference type="ChEBI" id="CHEBI:57429"/>
        <dbReference type="ChEBI" id="CHEBI:57872"/>
        <dbReference type="EC" id="4.2.1.99"/>
    </reaction>
</comment>
<dbReference type="InterPro" id="IPR036288">
    <property type="entry name" value="Aconitase_B_HEAT-like_dom_sf"/>
</dbReference>
<dbReference type="InterPro" id="IPR015929">
    <property type="entry name" value="Aconitase_B_swivel"/>
</dbReference>
<evidence type="ECO:0000259" key="20">
    <source>
        <dbReference type="Pfam" id="PF06434"/>
    </source>
</evidence>
<evidence type="ECO:0000256" key="1">
    <source>
        <dbReference type="ARBA" id="ARBA00000118"/>
    </source>
</evidence>
<dbReference type="EMBL" id="CP159925">
    <property type="protein sequence ID" value="XCO74124.1"/>
    <property type="molecule type" value="Genomic_DNA"/>
</dbReference>
<feature type="binding site" evidence="17">
    <location>
        <position position="711"/>
    </location>
    <ligand>
        <name>[4Fe-4S] cluster</name>
        <dbReference type="ChEBI" id="CHEBI:49883"/>
    </ligand>
</feature>
<evidence type="ECO:0000256" key="7">
    <source>
        <dbReference type="ARBA" id="ARBA00019379"/>
    </source>
</evidence>
<feature type="binding site" evidence="18">
    <location>
        <position position="499"/>
    </location>
    <ligand>
        <name>substrate</name>
    </ligand>
</feature>
<sequence>MLSSYRQHVAERAALGIPPLPLTAQQTAEVIELLKNPPAGEEEFLLDLITHRVPAGVDDAAKVKASYLAAVAFGSEKNALISRARATELLGTMLGGYNIHPLIELLDDAEVGAVAADALKHTLLMFDAFHDVQEKAEKGNANAKAVLQSWADAEWFTSKPEVPQSMTVTVFKVTGETNTDDLSPAPDATTRPDIPLHALAMLKNKRDGIEPEEDGKRGPVAFIESLKDKGHLVAYVGDVVGTGSSRKSATNSVLWFTGEDIPFIPNKRFGGVCLGSKIAPIFYNTMEDAGALPIELDVSQMNMGDVVELRPYEGKAFKNGELIAEFALKSDVLLDEVRAGGRIPLIVGRGLTAKAREALGLAPSTLFRLPQNPADTGKGYSLAQKMVGRACGLAEGQGIRPGTYCEPKMTSVGSQDTTGPMTRDELKDLACLGFSADLVMQSFCHTAAYPKPVDVKTHHELPAFISNRGGIALRPGDGVIHSWLNRMLMPDTVGTGGDSHTRFPVGISFPAGSGLVAFAAATGVMPLDMPESVLVRFKGTMQPGVTLRDLVNAIPLAAIKQGLLTVAKQGKKNIFSGRILEIEGLPQLKVEQAFELSDASAERSAAGCTVKLDKEPIVEYLTSNITLLKWMIAEGYADARSLQRRIKAMEGWLANPQLLEGDADAEYAAVIEIDLDQIVEPIVACPNDPDDVKTLSDVAGAVIDEVFIGSCMTNIGHFRAAAKLLEGKRDIPTRLWVAPPTKMDASELTKEGHYGTFGTAGARMEMPGCSLCMGNQAQAREGATVFSTSTRNFPNRLGRNTNVYLGSAELAAICSRLGRIPTREEYMADIGVINANGDKIYRYMNFDQIEDYKQVADTVAA</sequence>
<evidence type="ECO:0000256" key="14">
    <source>
        <dbReference type="ARBA" id="ARBA00023239"/>
    </source>
</evidence>
<dbReference type="GO" id="GO:0006099">
    <property type="term" value="P:tricarboxylic acid cycle"/>
    <property type="evidence" value="ECO:0007669"/>
    <property type="project" value="UniProtKB-KW"/>
</dbReference>
<dbReference type="GO" id="GO:0051539">
    <property type="term" value="F:4 iron, 4 sulfur cluster binding"/>
    <property type="evidence" value="ECO:0007669"/>
    <property type="project" value="UniProtKB-KW"/>
</dbReference>
<dbReference type="GO" id="GO:0003730">
    <property type="term" value="F:mRNA 3'-UTR binding"/>
    <property type="evidence" value="ECO:0007669"/>
    <property type="project" value="UniProtKB-ARBA"/>
</dbReference>
<keyword evidence="11" id="KW-0694">RNA-binding</keyword>
<dbReference type="InterPro" id="IPR015932">
    <property type="entry name" value="Aconitase_dom2"/>
</dbReference>
<dbReference type="Gene3D" id="3.20.19.10">
    <property type="entry name" value="Aconitase, domain 4"/>
    <property type="match status" value="1"/>
</dbReference>
<evidence type="ECO:0000256" key="15">
    <source>
        <dbReference type="ARBA" id="ARBA00023501"/>
    </source>
</evidence>
<evidence type="ECO:0000256" key="17">
    <source>
        <dbReference type="PIRSR" id="PIRSR036687-1"/>
    </source>
</evidence>
<dbReference type="AlphaFoldDB" id="A0AAU8MRA3"/>
<dbReference type="FunFam" id="3.20.19.10:FF:000004">
    <property type="entry name" value="Aconitate hydratase B"/>
    <property type="match status" value="1"/>
</dbReference>
<dbReference type="RefSeq" id="WP_363796981.1">
    <property type="nucleotide sequence ID" value="NZ_CP159925.1"/>
</dbReference>
<evidence type="ECO:0000256" key="12">
    <source>
        <dbReference type="ARBA" id="ARBA00023004"/>
    </source>
</evidence>
<dbReference type="FunFam" id="3.30.499.10:FF:000008">
    <property type="entry name" value="Aconitate hydratase B"/>
    <property type="match status" value="1"/>
</dbReference>
<dbReference type="Gene3D" id="3.40.1060.10">
    <property type="entry name" value="Aconitase, Domain 2"/>
    <property type="match status" value="1"/>
</dbReference>
<dbReference type="CDD" id="cd01576">
    <property type="entry name" value="AcnB_Swivel"/>
    <property type="match status" value="1"/>
</dbReference>
<evidence type="ECO:0000256" key="18">
    <source>
        <dbReference type="PIRSR" id="PIRSR036687-2"/>
    </source>
</evidence>
<dbReference type="PANTHER" id="PTHR43160:SF4">
    <property type="entry name" value="ACONITATE HYDRATASE B"/>
    <property type="match status" value="1"/>
</dbReference>
<dbReference type="EC" id="4.2.1.3" evidence="5 16"/>
<dbReference type="InterPro" id="IPR036008">
    <property type="entry name" value="Aconitase_4Fe-4S_dom"/>
</dbReference>
<evidence type="ECO:0000256" key="3">
    <source>
        <dbReference type="ARBA" id="ARBA00005026"/>
    </source>
</evidence>
<evidence type="ECO:0000256" key="16">
    <source>
        <dbReference type="PIRNR" id="PIRNR036687"/>
    </source>
</evidence>
<dbReference type="InterPro" id="IPR015928">
    <property type="entry name" value="Aconitase/3IPM_dehydase_swvl"/>
</dbReference>
<dbReference type="InterPro" id="IPR018136">
    <property type="entry name" value="Aconitase_4Fe-4S_BS"/>
</dbReference>
<dbReference type="GO" id="GO:0019629">
    <property type="term" value="P:propionate catabolic process, 2-methylcitrate cycle"/>
    <property type="evidence" value="ECO:0007669"/>
    <property type="project" value="TreeGrafter"/>
</dbReference>
<feature type="binding site" evidence="18">
    <location>
        <begin position="415"/>
        <end position="417"/>
    </location>
    <ligand>
        <name>substrate</name>
    </ligand>
</feature>
<dbReference type="Pfam" id="PF11791">
    <property type="entry name" value="Aconitase_B_N"/>
    <property type="match status" value="1"/>
</dbReference>
<dbReference type="Gene3D" id="1.25.40.310">
    <property type="entry name" value="Aconitate B, HEAT-like domain"/>
    <property type="match status" value="1"/>
</dbReference>
<comment type="pathway">
    <text evidence="2 16">Carbohydrate metabolism; tricarboxylic acid cycle; isocitrate from oxaloacetate: step 2/2.</text>
</comment>
<evidence type="ECO:0000256" key="10">
    <source>
        <dbReference type="ARBA" id="ARBA00022723"/>
    </source>
</evidence>
<evidence type="ECO:0000256" key="6">
    <source>
        <dbReference type="ARBA" id="ARBA00013250"/>
    </source>
</evidence>
<comment type="cofactor">
    <cofactor evidence="17">
        <name>[4Fe-4S] cluster</name>
        <dbReference type="ChEBI" id="CHEBI:49883"/>
    </cofactor>
    <text evidence="17">Binds 1 [4Fe-4S] cluster per subunit.</text>
</comment>
<dbReference type="GO" id="GO:0046872">
    <property type="term" value="F:metal ion binding"/>
    <property type="evidence" value="ECO:0007669"/>
    <property type="project" value="UniProtKB-KW"/>
</dbReference>
<dbReference type="PIRSF" id="PIRSF036687">
    <property type="entry name" value="AcnB"/>
    <property type="match status" value="1"/>
</dbReference>
<evidence type="ECO:0000259" key="21">
    <source>
        <dbReference type="Pfam" id="PF11791"/>
    </source>
</evidence>
<feature type="binding site" evidence="18">
    <location>
        <position position="791"/>
    </location>
    <ligand>
        <name>substrate</name>
    </ligand>
</feature>
<name>A0AAU8MRA3_9GAMM</name>
<dbReference type="FunFam" id="1.25.40.310:FF:000001">
    <property type="entry name" value="Aconitate hydratase B"/>
    <property type="match status" value="1"/>
</dbReference>
<dbReference type="InterPro" id="IPR004406">
    <property type="entry name" value="Aconitase_B"/>
</dbReference>
<evidence type="ECO:0000256" key="11">
    <source>
        <dbReference type="ARBA" id="ARBA00022884"/>
    </source>
</evidence>
<evidence type="ECO:0000256" key="5">
    <source>
        <dbReference type="ARBA" id="ARBA00012926"/>
    </source>
</evidence>